<sequence>MSDVVVRTHDGKVAEALIEQIVSLYAAVFAEPPYEEGPEDVDDFRELLAIELPQPGFRLVTAAADTELVGFAYGYSLRAATQWWEGITPPPPPEFAAERDGRTFAIKELAVAAPYRRKGVGRRLHEALLDRRFEERATLTVRPDAASAVAAYETWGWSRLGVIRPGAREIAYMVMARPLH</sequence>
<reference evidence="3" key="1">
    <citation type="journal article" date="2019" name="Int. J. Syst. Evol. Microbiol.">
        <title>The Global Catalogue of Microorganisms (GCM) 10K type strain sequencing project: providing services to taxonomists for standard genome sequencing and annotation.</title>
        <authorList>
            <consortium name="The Broad Institute Genomics Platform"/>
            <consortium name="The Broad Institute Genome Sequencing Center for Infectious Disease"/>
            <person name="Wu L."/>
            <person name="Ma J."/>
        </authorList>
    </citation>
    <scope>NUCLEOTIDE SEQUENCE [LARGE SCALE GENOMIC DNA]</scope>
    <source>
        <strain evidence="3">JCM 17939</strain>
    </source>
</reference>
<evidence type="ECO:0000259" key="1">
    <source>
        <dbReference type="PROSITE" id="PS51186"/>
    </source>
</evidence>
<gene>
    <name evidence="2" type="ORF">GCM10023196_062930</name>
</gene>
<name>A0ABP8UGU0_9ACTN</name>
<protein>
    <recommendedName>
        <fullName evidence="1">N-acetyltransferase domain-containing protein</fullName>
    </recommendedName>
</protein>
<dbReference type="Pfam" id="PF00583">
    <property type="entry name" value="Acetyltransf_1"/>
    <property type="match status" value="1"/>
</dbReference>
<proteinExistence type="predicted"/>
<dbReference type="SUPFAM" id="SSF55729">
    <property type="entry name" value="Acyl-CoA N-acyltransferases (Nat)"/>
    <property type="match status" value="1"/>
</dbReference>
<organism evidence="2 3">
    <name type="scientific">Actinoallomurus vinaceus</name>
    <dbReference type="NCBI Taxonomy" id="1080074"/>
    <lineage>
        <taxon>Bacteria</taxon>
        <taxon>Bacillati</taxon>
        <taxon>Actinomycetota</taxon>
        <taxon>Actinomycetes</taxon>
        <taxon>Streptosporangiales</taxon>
        <taxon>Thermomonosporaceae</taxon>
        <taxon>Actinoallomurus</taxon>
    </lineage>
</organism>
<accession>A0ABP8UGU0</accession>
<dbReference type="Proteomes" id="UP001501442">
    <property type="component" value="Unassembled WGS sequence"/>
</dbReference>
<dbReference type="InterPro" id="IPR016181">
    <property type="entry name" value="Acyl_CoA_acyltransferase"/>
</dbReference>
<comment type="caution">
    <text evidence="2">The sequence shown here is derived from an EMBL/GenBank/DDBJ whole genome shotgun (WGS) entry which is preliminary data.</text>
</comment>
<dbReference type="EMBL" id="BAABHK010000010">
    <property type="protein sequence ID" value="GAA4631866.1"/>
    <property type="molecule type" value="Genomic_DNA"/>
</dbReference>
<evidence type="ECO:0000313" key="3">
    <source>
        <dbReference type="Proteomes" id="UP001501442"/>
    </source>
</evidence>
<feature type="domain" description="N-acetyltransferase" evidence="1">
    <location>
        <begin position="4"/>
        <end position="180"/>
    </location>
</feature>
<dbReference type="Gene3D" id="3.40.630.30">
    <property type="match status" value="1"/>
</dbReference>
<dbReference type="PROSITE" id="PS51186">
    <property type="entry name" value="GNAT"/>
    <property type="match status" value="1"/>
</dbReference>
<evidence type="ECO:0000313" key="2">
    <source>
        <dbReference type="EMBL" id="GAA4631866.1"/>
    </source>
</evidence>
<dbReference type="InterPro" id="IPR000182">
    <property type="entry name" value="GNAT_dom"/>
</dbReference>
<dbReference type="RefSeq" id="WP_345434855.1">
    <property type="nucleotide sequence ID" value="NZ_BAABHK010000010.1"/>
</dbReference>
<keyword evidence="3" id="KW-1185">Reference proteome</keyword>